<organism evidence="3 4">
    <name type="scientific">Meganyctiphanes norvegica</name>
    <name type="common">Northern krill</name>
    <name type="synonym">Thysanopoda norvegica</name>
    <dbReference type="NCBI Taxonomy" id="48144"/>
    <lineage>
        <taxon>Eukaryota</taxon>
        <taxon>Metazoa</taxon>
        <taxon>Ecdysozoa</taxon>
        <taxon>Arthropoda</taxon>
        <taxon>Crustacea</taxon>
        <taxon>Multicrustacea</taxon>
        <taxon>Malacostraca</taxon>
        <taxon>Eumalacostraca</taxon>
        <taxon>Eucarida</taxon>
        <taxon>Euphausiacea</taxon>
        <taxon>Euphausiidae</taxon>
        <taxon>Meganyctiphanes</taxon>
    </lineage>
</organism>
<dbReference type="Proteomes" id="UP001497623">
    <property type="component" value="Unassembled WGS sequence"/>
</dbReference>
<dbReference type="PROSITE" id="PS51076">
    <property type="entry name" value="MH2"/>
    <property type="match status" value="1"/>
</dbReference>
<evidence type="ECO:0000259" key="2">
    <source>
        <dbReference type="PROSITE" id="PS51076"/>
    </source>
</evidence>
<dbReference type="GO" id="GO:0051239">
    <property type="term" value="P:regulation of multicellular organismal process"/>
    <property type="evidence" value="ECO:0007669"/>
    <property type="project" value="UniProtKB-ARBA"/>
</dbReference>
<feature type="compositionally biased region" description="Pro residues" evidence="1">
    <location>
        <begin position="438"/>
        <end position="447"/>
    </location>
</feature>
<gene>
    <name evidence="3" type="ORF">MNOR_LOCUS2805</name>
</gene>
<dbReference type="Pfam" id="PF03166">
    <property type="entry name" value="MH2"/>
    <property type="match status" value="1"/>
</dbReference>
<protein>
    <recommendedName>
        <fullName evidence="2">MH2 domain-containing protein</fullName>
    </recommendedName>
</protein>
<dbReference type="GO" id="GO:0009791">
    <property type="term" value="P:post-embryonic development"/>
    <property type="evidence" value="ECO:0007669"/>
    <property type="project" value="UniProtKB-ARBA"/>
</dbReference>
<sequence length="530" mass="60874">MNDAIMGNPLSNANMHPWAYLADHTQRHSKRHDISKVIKICLVQGHRRMSHRYKKRNIRHPTKTLSSSHKHLAYLLCGPAPSAEMVSRRQILSRSRDDLNVDVNFVEEEEDVWYNKEKLFKEHIQEVLQKWHQIDDEIWAKVIVLERNRRVAKAYARAPVLTINGSDDGFDGYRIGLCGFDNPMRDPKTQEVKRHIGHGVKVKMDDNGSILIKRVSKANVYVKSGFEDNAIANDILKLPNSALELEKPVRLFDIKKFQQNVNKELKRPYPDRFKLETQCVCIMAFAKNEQELLECPIWVMIINIVAMDMLRSKLPPAAKVVPNIKNRPRIPPPDEDPYSVAGSGGSSGGSSGKDRKDKPPKLPPRDNPHYPHQTRPNGKGDYDALDENAFRKLQSTRNHNNNKDKAHRNDDPYYCGLRARIPNFAKSKGKEKQDAPRPQYPPPPLPSHPMWHTRSFDSGMALMNHNQVPNIHRLERNPCSWVPQLPLKTDSDLTESAYSHIYGRLPLPNRGYLPPPPPHQRAMYVGDWEQ</sequence>
<keyword evidence="4" id="KW-1185">Reference proteome</keyword>
<feature type="compositionally biased region" description="Gly residues" evidence="1">
    <location>
        <begin position="342"/>
        <end position="351"/>
    </location>
</feature>
<dbReference type="FunFam" id="2.60.200.10:FF:000006">
    <property type="entry name" value="Expansion, isoform A"/>
    <property type="match status" value="1"/>
</dbReference>
<proteinExistence type="predicted"/>
<dbReference type="SUPFAM" id="SSF49879">
    <property type="entry name" value="SMAD/FHA domain"/>
    <property type="match status" value="1"/>
</dbReference>
<dbReference type="InterPro" id="IPR017855">
    <property type="entry name" value="SMAD-like_dom_sf"/>
</dbReference>
<feature type="non-terminal residue" evidence="3">
    <location>
        <position position="530"/>
    </location>
</feature>
<dbReference type="EMBL" id="CAXKWB010000895">
    <property type="protein sequence ID" value="CAL4062748.1"/>
    <property type="molecule type" value="Genomic_DNA"/>
</dbReference>
<dbReference type="Gene3D" id="2.60.200.10">
    <property type="match status" value="1"/>
</dbReference>
<feature type="domain" description="MH2" evidence="2">
    <location>
        <begin position="139"/>
        <end position="328"/>
    </location>
</feature>
<feature type="region of interest" description="Disordered" evidence="1">
    <location>
        <begin position="323"/>
        <end position="383"/>
    </location>
</feature>
<dbReference type="GO" id="GO:0006355">
    <property type="term" value="P:regulation of DNA-templated transcription"/>
    <property type="evidence" value="ECO:0007669"/>
    <property type="project" value="InterPro"/>
</dbReference>
<dbReference type="SMART" id="SM00524">
    <property type="entry name" value="DWB"/>
    <property type="match status" value="1"/>
</dbReference>
<dbReference type="AlphaFoldDB" id="A0AAV2PT27"/>
<evidence type="ECO:0000313" key="3">
    <source>
        <dbReference type="EMBL" id="CAL4062748.1"/>
    </source>
</evidence>
<comment type="caution">
    <text evidence="3">The sequence shown here is derived from an EMBL/GenBank/DDBJ whole genome shotgun (WGS) entry which is preliminary data.</text>
</comment>
<feature type="region of interest" description="Disordered" evidence="1">
    <location>
        <begin position="425"/>
        <end position="448"/>
    </location>
</feature>
<evidence type="ECO:0000256" key="1">
    <source>
        <dbReference type="SAM" id="MobiDB-lite"/>
    </source>
</evidence>
<feature type="compositionally biased region" description="Basic and acidic residues" evidence="1">
    <location>
        <begin position="352"/>
        <end position="369"/>
    </location>
</feature>
<evidence type="ECO:0000313" key="4">
    <source>
        <dbReference type="Proteomes" id="UP001497623"/>
    </source>
</evidence>
<accession>A0AAV2PT27</accession>
<dbReference type="GO" id="GO:0050793">
    <property type="term" value="P:regulation of developmental process"/>
    <property type="evidence" value="ECO:0007669"/>
    <property type="project" value="UniProtKB-ARBA"/>
</dbReference>
<dbReference type="InterPro" id="IPR001132">
    <property type="entry name" value="SMAD_dom_Dwarfin-type"/>
</dbReference>
<dbReference type="PANTHER" id="PTHR22742">
    <property type="entry name" value="EXPANSION, ISOFORM A-RELATED"/>
    <property type="match status" value="1"/>
</dbReference>
<reference evidence="3 4" key="1">
    <citation type="submission" date="2024-05" db="EMBL/GenBank/DDBJ databases">
        <authorList>
            <person name="Wallberg A."/>
        </authorList>
    </citation>
    <scope>NUCLEOTIDE SEQUENCE [LARGE SCALE GENOMIC DNA]</scope>
</reference>
<name>A0AAV2PT27_MEGNR</name>
<dbReference type="InterPro" id="IPR008984">
    <property type="entry name" value="SMAD_FHA_dom_sf"/>
</dbReference>
<dbReference type="PANTHER" id="PTHR22742:SF2">
    <property type="entry name" value="EXPANSION, ISOFORM A-RELATED"/>
    <property type="match status" value="1"/>
</dbReference>